<dbReference type="EMBL" id="MKIN01000020">
    <property type="protein sequence ID" value="OLP51145.1"/>
    <property type="molecule type" value="Genomic_DNA"/>
</dbReference>
<dbReference type="EC" id="3.5.2.6" evidence="3"/>
<dbReference type="InterPro" id="IPR012338">
    <property type="entry name" value="Beta-lactam/transpept-like"/>
</dbReference>
<dbReference type="InterPro" id="IPR045155">
    <property type="entry name" value="Beta-lactam_cat"/>
</dbReference>
<feature type="domain" description="Beta-lactamase class A catalytic" evidence="4">
    <location>
        <begin position="38"/>
        <end position="236"/>
    </location>
</feature>
<comment type="caution">
    <text evidence="5">The sequence shown here is derived from an EMBL/GenBank/DDBJ whole genome shotgun (WGS) entry which is preliminary data.</text>
</comment>
<reference evidence="5 6" key="1">
    <citation type="submission" date="2016-09" db="EMBL/GenBank/DDBJ databases">
        <title>Rhizobium oryziradicis sp. nov., isolated from the root of rice.</title>
        <authorList>
            <person name="Zhao J."/>
            <person name="Zhang X."/>
        </authorList>
    </citation>
    <scope>NUCLEOTIDE SEQUENCE [LARGE SCALE GENOMIC DNA]</scope>
    <source>
        <strain evidence="5 6">14971</strain>
    </source>
</reference>
<comment type="catalytic activity">
    <reaction evidence="1">
        <text>a beta-lactam + H2O = a substituted beta-amino acid</text>
        <dbReference type="Rhea" id="RHEA:20401"/>
        <dbReference type="ChEBI" id="CHEBI:15377"/>
        <dbReference type="ChEBI" id="CHEBI:35627"/>
        <dbReference type="ChEBI" id="CHEBI:140347"/>
        <dbReference type="EC" id="3.5.2.6"/>
    </reaction>
</comment>
<dbReference type="Pfam" id="PF13354">
    <property type="entry name" value="Beta-lactamase2"/>
    <property type="match status" value="1"/>
</dbReference>
<proteinExistence type="inferred from homology"/>
<dbReference type="GO" id="GO:0030655">
    <property type="term" value="P:beta-lactam antibiotic catabolic process"/>
    <property type="evidence" value="ECO:0007669"/>
    <property type="project" value="InterPro"/>
</dbReference>
<evidence type="ECO:0000259" key="4">
    <source>
        <dbReference type="Pfam" id="PF13354"/>
    </source>
</evidence>
<comment type="similarity">
    <text evidence="2">Belongs to the class-A beta-lactamase family.</text>
</comment>
<dbReference type="GO" id="GO:0008800">
    <property type="term" value="F:beta-lactamase activity"/>
    <property type="evidence" value="ECO:0007669"/>
    <property type="project" value="UniProtKB-EC"/>
</dbReference>
<accession>A0A1Q9A9A0</accession>
<evidence type="ECO:0000256" key="2">
    <source>
        <dbReference type="ARBA" id="ARBA00009009"/>
    </source>
</evidence>
<evidence type="ECO:0000313" key="6">
    <source>
        <dbReference type="Proteomes" id="UP000185598"/>
    </source>
</evidence>
<gene>
    <name evidence="5" type="ORF">BJF91_07450</name>
</gene>
<dbReference type="PANTHER" id="PTHR35333">
    <property type="entry name" value="BETA-LACTAMASE"/>
    <property type="match status" value="1"/>
</dbReference>
<protein>
    <recommendedName>
        <fullName evidence="3">beta-lactamase</fullName>
        <ecNumber evidence="3">3.5.2.6</ecNumber>
    </recommendedName>
</protein>
<name>A0A1Q9A9A0_9HYPH</name>
<dbReference type="GO" id="GO:0046677">
    <property type="term" value="P:response to antibiotic"/>
    <property type="evidence" value="ECO:0007669"/>
    <property type="project" value="InterPro"/>
</dbReference>
<evidence type="ECO:0000256" key="3">
    <source>
        <dbReference type="ARBA" id="ARBA00012865"/>
    </source>
</evidence>
<dbReference type="PANTHER" id="PTHR35333:SF3">
    <property type="entry name" value="BETA-LACTAMASE-TYPE TRANSPEPTIDASE FOLD CONTAINING PROTEIN"/>
    <property type="match status" value="1"/>
</dbReference>
<dbReference type="PRINTS" id="PR00118">
    <property type="entry name" value="BLACTAMASEA"/>
</dbReference>
<sequence>MFGGTALLIAGCLSRALADKTSASKLRELEQKAHGRLGAYVLDPVRGTAFGWRENEHFTHASSFKMSLAAMLLAKADAGQIDLDEILHWTKDDMLPVSPLTKANLDKGLSVRDLGRATLVTSDNTAANVLMRRFGGPSQLTAFWRSIGDTVSRLDRYEPDLNDTPPGTDLDTTTPAAMAATTAAFVHGNVLSAGSRAMLRAWMTDVKTGRDRIRSSFPVDWVSGDKTGTGIGKTKHTYVDLAFGGPAGRGPLIVTAYFEPIRPAKPMDKNAVAVLAAVGHIVAESLSRS</sequence>
<dbReference type="AlphaFoldDB" id="A0A1Q9A9A0"/>
<dbReference type="InterPro" id="IPR000871">
    <property type="entry name" value="Beta-lactam_class-A"/>
</dbReference>
<dbReference type="Gene3D" id="3.40.710.10">
    <property type="entry name" value="DD-peptidase/beta-lactamase superfamily"/>
    <property type="match status" value="1"/>
</dbReference>
<evidence type="ECO:0000313" key="5">
    <source>
        <dbReference type="EMBL" id="OLP51145.1"/>
    </source>
</evidence>
<keyword evidence="6" id="KW-1185">Reference proteome</keyword>
<dbReference type="SUPFAM" id="SSF56601">
    <property type="entry name" value="beta-lactamase/transpeptidase-like"/>
    <property type="match status" value="1"/>
</dbReference>
<organism evidence="5 6">
    <name type="scientific">Allorhizobium taibaishanense</name>
    <dbReference type="NCBI Taxonomy" id="887144"/>
    <lineage>
        <taxon>Bacteria</taxon>
        <taxon>Pseudomonadati</taxon>
        <taxon>Pseudomonadota</taxon>
        <taxon>Alphaproteobacteria</taxon>
        <taxon>Hyphomicrobiales</taxon>
        <taxon>Rhizobiaceae</taxon>
        <taxon>Rhizobium/Agrobacterium group</taxon>
        <taxon>Allorhizobium</taxon>
    </lineage>
</organism>
<dbReference type="Proteomes" id="UP000185598">
    <property type="component" value="Unassembled WGS sequence"/>
</dbReference>
<dbReference type="NCBIfam" id="NF033103">
    <property type="entry name" value="bla_class_A"/>
    <property type="match status" value="1"/>
</dbReference>
<dbReference type="STRING" id="887144.BJF91_07450"/>
<evidence type="ECO:0000256" key="1">
    <source>
        <dbReference type="ARBA" id="ARBA00001526"/>
    </source>
</evidence>